<evidence type="ECO:0000256" key="10">
    <source>
        <dbReference type="ARBA" id="ARBA00022840"/>
    </source>
</evidence>
<dbReference type="InterPro" id="IPR013221">
    <property type="entry name" value="Mur_ligase_cen"/>
</dbReference>
<dbReference type="Proteomes" id="UP000231932">
    <property type="component" value="Chromosome"/>
</dbReference>
<dbReference type="SUPFAM" id="SSF53244">
    <property type="entry name" value="MurD-like peptide ligases, peptide-binding domain"/>
    <property type="match status" value="1"/>
</dbReference>
<dbReference type="NCBIfam" id="NF010623">
    <property type="entry name" value="PRK14016.1"/>
    <property type="match status" value="1"/>
</dbReference>
<comment type="similarity">
    <text evidence="3">In the C-terminal section; belongs to the MurCDEF family.</text>
</comment>
<dbReference type="Gene3D" id="3.40.1190.10">
    <property type="entry name" value="Mur-like, catalytic domain"/>
    <property type="match status" value="1"/>
</dbReference>
<dbReference type="Gene3D" id="3.30.470.20">
    <property type="entry name" value="ATP-grasp fold, B domain"/>
    <property type="match status" value="2"/>
</dbReference>
<keyword evidence="8" id="KW-0436">Ligase</keyword>
<dbReference type="EMBL" id="CP024955">
    <property type="protein sequence ID" value="ATY83619.1"/>
    <property type="molecule type" value="Genomic_DNA"/>
</dbReference>
<gene>
    <name evidence="16" type="primary">cphA</name>
    <name evidence="16" type="ORF">CVV65_00340</name>
</gene>
<evidence type="ECO:0000256" key="13">
    <source>
        <dbReference type="ARBA" id="ARBA00048425"/>
    </source>
</evidence>
<dbReference type="PROSITE" id="PS50975">
    <property type="entry name" value="ATP_GRASP"/>
    <property type="match status" value="1"/>
</dbReference>
<evidence type="ECO:0000256" key="6">
    <source>
        <dbReference type="ARBA" id="ARBA00013005"/>
    </source>
</evidence>
<evidence type="ECO:0000256" key="4">
    <source>
        <dbReference type="ARBA" id="ARBA00011738"/>
    </source>
</evidence>
<evidence type="ECO:0000313" key="17">
    <source>
        <dbReference type="Proteomes" id="UP000231932"/>
    </source>
</evidence>
<dbReference type="SUPFAM" id="SSF53623">
    <property type="entry name" value="MurD-like peptide ligases, catalytic domain"/>
    <property type="match status" value="1"/>
</dbReference>
<dbReference type="KEGG" id="kyr:CVV65_00340"/>
<dbReference type="PANTHER" id="PTHR23135:SF18">
    <property type="entry name" value="CYANOPHYCIN SYNTHETASE"/>
    <property type="match status" value="1"/>
</dbReference>
<comment type="pathway">
    <text evidence="2">Cell wall biogenesis; peptidoglycan biosynthesis.</text>
</comment>
<evidence type="ECO:0000256" key="7">
    <source>
        <dbReference type="ARBA" id="ARBA00022036"/>
    </source>
</evidence>
<keyword evidence="9 14" id="KW-0547">Nucleotide-binding</keyword>
<dbReference type="InterPro" id="IPR044019">
    <property type="entry name" value="Cyanophycin_syn_N"/>
</dbReference>
<dbReference type="Pfam" id="PF08443">
    <property type="entry name" value="RimK"/>
    <property type="match status" value="1"/>
</dbReference>
<comment type="catalytic activity">
    <reaction evidence="13">
        <text>[L-4-(L-arginin-2-N-yl)aspartate](n) + L-aspartate + ATP = [L-4-(L-arginin-2-N-yl)aspartate](n)-L-aspartate + ADP + phosphate + H(+)</text>
        <dbReference type="Rhea" id="RHEA:13277"/>
        <dbReference type="Rhea" id="RHEA-COMP:13728"/>
        <dbReference type="Rhea" id="RHEA-COMP:13733"/>
        <dbReference type="ChEBI" id="CHEBI:15378"/>
        <dbReference type="ChEBI" id="CHEBI:29991"/>
        <dbReference type="ChEBI" id="CHEBI:30616"/>
        <dbReference type="ChEBI" id="CHEBI:43474"/>
        <dbReference type="ChEBI" id="CHEBI:137986"/>
        <dbReference type="ChEBI" id="CHEBI:137990"/>
        <dbReference type="ChEBI" id="CHEBI:456216"/>
        <dbReference type="EC" id="6.3.2.29"/>
    </reaction>
</comment>
<accession>A0A2K8N214</accession>
<name>A0A2K8N214_9BACL</name>
<dbReference type="InterPro" id="IPR011761">
    <property type="entry name" value="ATP-grasp"/>
</dbReference>
<evidence type="ECO:0000256" key="1">
    <source>
        <dbReference type="ARBA" id="ARBA00003184"/>
    </source>
</evidence>
<dbReference type="InterPro" id="IPR004101">
    <property type="entry name" value="Mur_ligase_C"/>
</dbReference>
<dbReference type="Pfam" id="PF02875">
    <property type="entry name" value="Mur_ligase_C"/>
    <property type="match status" value="1"/>
</dbReference>
<feature type="domain" description="ATP-grasp" evidence="15">
    <location>
        <begin position="219"/>
        <end position="472"/>
    </location>
</feature>
<evidence type="ECO:0000256" key="9">
    <source>
        <dbReference type="ARBA" id="ARBA00022741"/>
    </source>
</evidence>
<dbReference type="InterPro" id="IPR013651">
    <property type="entry name" value="ATP-grasp_RimK-type"/>
</dbReference>
<dbReference type="InterPro" id="IPR036615">
    <property type="entry name" value="Mur_ligase_C_dom_sf"/>
</dbReference>
<evidence type="ECO:0000259" key="15">
    <source>
        <dbReference type="PROSITE" id="PS50975"/>
    </source>
</evidence>
<evidence type="ECO:0000256" key="3">
    <source>
        <dbReference type="ARBA" id="ARBA00009060"/>
    </source>
</evidence>
<evidence type="ECO:0000256" key="2">
    <source>
        <dbReference type="ARBA" id="ARBA00004752"/>
    </source>
</evidence>
<dbReference type="OrthoDB" id="9803907at2"/>
<comment type="function">
    <text evidence="1">Catalyzes the ATP-dependent polymerization of arginine and aspartate to multi-L-arginyl-poly-L-aspartic acid (cyanophycin; a water-insoluble reserve polymer).</text>
</comment>
<dbReference type="GO" id="GO:0004326">
    <property type="term" value="F:tetrahydrofolylpolyglutamate synthase activity"/>
    <property type="evidence" value="ECO:0007669"/>
    <property type="project" value="InterPro"/>
</dbReference>
<evidence type="ECO:0000256" key="12">
    <source>
        <dbReference type="ARBA" id="ARBA00048094"/>
    </source>
</evidence>
<dbReference type="InterPro" id="IPR018109">
    <property type="entry name" value="Folylpolyglutamate_synth_CS"/>
</dbReference>
<evidence type="ECO:0000256" key="14">
    <source>
        <dbReference type="PROSITE-ProRule" id="PRU00409"/>
    </source>
</evidence>
<dbReference type="Gene3D" id="3.90.190.20">
    <property type="entry name" value="Mur ligase, C-terminal domain"/>
    <property type="match status" value="1"/>
</dbReference>
<dbReference type="InterPro" id="IPR011810">
    <property type="entry name" value="Cya_phycin_syn"/>
</dbReference>
<proteinExistence type="inferred from homology"/>
<organism evidence="16 17">
    <name type="scientific">Kyrpidia spormannii</name>
    <dbReference type="NCBI Taxonomy" id="2055160"/>
    <lineage>
        <taxon>Bacteria</taxon>
        <taxon>Bacillati</taxon>
        <taxon>Bacillota</taxon>
        <taxon>Bacilli</taxon>
        <taxon>Bacillales</taxon>
        <taxon>Alicyclobacillaceae</taxon>
        <taxon>Kyrpidia</taxon>
    </lineage>
</organism>
<dbReference type="EC" id="6.3.2.30" evidence="5"/>
<dbReference type="Pfam" id="PF02786">
    <property type="entry name" value="CPSase_L_D2"/>
    <property type="match status" value="1"/>
</dbReference>
<dbReference type="PANTHER" id="PTHR23135">
    <property type="entry name" value="MUR LIGASE FAMILY MEMBER"/>
    <property type="match status" value="1"/>
</dbReference>
<dbReference type="GO" id="GO:0071161">
    <property type="term" value="F:cyanophycin synthetase activity (L-arginine-adding)"/>
    <property type="evidence" value="ECO:0007669"/>
    <property type="project" value="UniProtKB-EC"/>
</dbReference>
<sequence length="891" mass="96785">MKILDVRFIPGPNIYVSKPILVARVDLEELTERDSNEFPGFVDRLIEHLPGVTDHHCAKGMPGGFVERLREGTYFGHVLEHVTLELTDRIDAPAYFGKTLYAGRAGLYDVVMECHAPEAMTRLIAVAADLIQALVDGRPFSLDAALEDAADIHRRHRLGPSTAAIVREAEARGIPWRRILGGSFVQLGTGKWAKRIEATIGPETSAVAVDIACNKAYTKAVLKEAGVPVPDGGSALSEEEAARIAQDVGLPVTVKPVHGNQGRGVSVCVNTESEVREAYRRAAEIDPEVIVERWVPGLQYRILVVRGRMVAASLRHPPRVVGDGVHQVRELIELENMDPRRGVGHEKPLTRIPIDEVVLRQLRAQGLDLEAVPAAGRVVVLRDSANLSTGGTAEDVSDRVHPDQRWLCERAARAVGLDICGVDLMTPDIARPVNEVGAVVLEINAAPGIRMHEFPSEGAARNAGRAIVDALFPPGHPTRVPVYAVTGTNGKTTTTRMIAHILQSCGETVGAATTDGIYVGGRKIVEGDTTGPSSARTVLAHPDVTAAVLETARGGVIRGGLGYDWADVAVLTNISLDHIGQDQIETLEDLIFVKSLVAERVYPGGAVVLNADDPSLVDLAGRLRRRIVFFSMRPDNPVVLRHLAIGGTAILAKDGWILERTGARTWPIVRVVAVPVACRGAAGFHVANALAAAAACRAGGIPRSQIAHALRRFGREVDNPGRTNLYRVGRSYVMVDYGHNPHSFAAIGQLVQQWPGRRVTGVIGVPGDRDDSIIQAAGTEAARHFQRIWVKEDRDTRGRERGEVARLLTEAVRGVNARLPLYTRLEETEALREAVSSSLPGELVVVFYEKKSPILQTLEELGAERVWDWPRASGRRQSAREVRHLWQTTLQ</sequence>
<protein>
    <recommendedName>
        <fullName evidence="7">Cyanophycin synthetase</fullName>
        <ecNumber evidence="6">6.3.2.29</ecNumber>
        <ecNumber evidence="5">6.3.2.30</ecNumber>
    </recommendedName>
    <alternativeName>
        <fullName evidence="11">Cyanophycin synthase</fullName>
    </alternativeName>
</protein>
<dbReference type="GO" id="GO:0046872">
    <property type="term" value="F:metal ion binding"/>
    <property type="evidence" value="ECO:0007669"/>
    <property type="project" value="InterPro"/>
</dbReference>
<dbReference type="SUPFAM" id="SSF56059">
    <property type="entry name" value="Glutathione synthetase ATP-binding domain-like"/>
    <property type="match status" value="1"/>
</dbReference>
<dbReference type="PROSITE" id="PS01011">
    <property type="entry name" value="FOLYLPOLYGLU_SYNT_1"/>
    <property type="match status" value="1"/>
</dbReference>
<evidence type="ECO:0000313" key="16">
    <source>
        <dbReference type="EMBL" id="ATY83619.1"/>
    </source>
</evidence>
<dbReference type="Pfam" id="PF18921">
    <property type="entry name" value="Cyanophycin_syn"/>
    <property type="match status" value="1"/>
</dbReference>
<evidence type="ECO:0000256" key="11">
    <source>
        <dbReference type="ARBA" id="ARBA00031353"/>
    </source>
</evidence>
<keyword evidence="10 14" id="KW-0067">ATP-binding</keyword>
<dbReference type="EC" id="6.3.2.29" evidence="6"/>
<dbReference type="RefSeq" id="WP_100666481.1">
    <property type="nucleotide sequence ID" value="NZ_CP024955.1"/>
</dbReference>
<reference evidence="17" key="1">
    <citation type="submission" date="2017-11" db="EMBL/GenBank/DDBJ databases">
        <title>Complete Genome Sequence of Kyrpidia sp. Strain EA-1, a thermophilic, hydrogen-oxidizing Bacterium, isolated from the Azores.</title>
        <authorList>
            <person name="Reiner J.E."/>
            <person name="Lapp C.J."/>
            <person name="Bunk B."/>
            <person name="Gescher J."/>
        </authorList>
    </citation>
    <scope>NUCLEOTIDE SEQUENCE [LARGE SCALE GENOMIC DNA]</scope>
    <source>
        <strain evidence="17">EA-1</strain>
    </source>
</reference>
<evidence type="ECO:0000256" key="5">
    <source>
        <dbReference type="ARBA" id="ARBA00012968"/>
    </source>
</evidence>
<dbReference type="Pfam" id="PF08245">
    <property type="entry name" value="Mur_ligase_M"/>
    <property type="match status" value="1"/>
</dbReference>
<dbReference type="NCBIfam" id="TIGR02068">
    <property type="entry name" value="cya_phycin_syn"/>
    <property type="match status" value="1"/>
</dbReference>
<evidence type="ECO:0000256" key="8">
    <source>
        <dbReference type="ARBA" id="ARBA00022598"/>
    </source>
</evidence>
<keyword evidence="17" id="KW-1185">Reference proteome</keyword>
<dbReference type="AlphaFoldDB" id="A0A2K8N214"/>
<dbReference type="InterPro" id="IPR005479">
    <property type="entry name" value="CPAse_ATP-bd"/>
</dbReference>
<dbReference type="InterPro" id="IPR036565">
    <property type="entry name" value="Mur-like_cat_sf"/>
</dbReference>
<dbReference type="GO" id="GO:0071160">
    <property type="term" value="F:cyanophycin synthetase activity (L-aspartate-adding)"/>
    <property type="evidence" value="ECO:0007669"/>
    <property type="project" value="UniProtKB-EC"/>
</dbReference>
<comment type="subunit">
    <text evidence="4">Homodimer.</text>
</comment>
<comment type="catalytic activity">
    <reaction evidence="12">
        <text>[L-4-(L-arginin-2-N-yl)aspartate](n)-L-aspartate + L-arginine + ATP = [L-4-(L-arginin-2-N-yl)aspartate](n+1) + ADP + phosphate + H(+)</text>
        <dbReference type="Rhea" id="RHEA:23888"/>
        <dbReference type="Rhea" id="RHEA-COMP:13732"/>
        <dbReference type="Rhea" id="RHEA-COMP:13733"/>
        <dbReference type="ChEBI" id="CHEBI:15378"/>
        <dbReference type="ChEBI" id="CHEBI:30616"/>
        <dbReference type="ChEBI" id="CHEBI:32682"/>
        <dbReference type="ChEBI" id="CHEBI:43474"/>
        <dbReference type="ChEBI" id="CHEBI:137986"/>
        <dbReference type="ChEBI" id="CHEBI:137990"/>
        <dbReference type="ChEBI" id="CHEBI:456216"/>
        <dbReference type="EC" id="6.3.2.30"/>
    </reaction>
</comment>
<dbReference type="GO" id="GO:0005524">
    <property type="term" value="F:ATP binding"/>
    <property type="evidence" value="ECO:0007669"/>
    <property type="project" value="UniProtKB-UniRule"/>
</dbReference>